<dbReference type="FunFam" id="1.10.10.60:FF:000132">
    <property type="entry name" value="AraC family transcriptional regulator"/>
    <property type="match status" value="1"/>
</dbReference>
<dbReference type="RefSeq" id="WP_284216668.1">
    <property type="nucleotide sequence ID" value="NZ_BSOT01000005.1"/>
</dbReference>
<dbReference type="InterPro" id="IPR018060">
    <property type="entry name" value="HTH_AraC"/>
</dbReference>
<organism evidence="6 7">
    <name type="scientific">Agaribacter marinus</name>
    <dbReference type="NCBI Taxonomy" id="1431249"/>
    <lineage>
        <taxon>Bacteria</taxon>
        <taxon>Pseudomonadati</taxon>
        <taxon>Pseudomonadota</taxon>
        <taxon>Gammaproteobacteria</taxon>
        <taxon>Alteromonadales</taxon>
        <taxon>Alteromonadaceae</taxon>
        <taxon>Agaribacter</taxon>
    </lineage>
</organism>
<evidence type="ECO:0000259" key="5">
    <source>
        <dbReference type="PROSITE" id="PS01124"/>
    </source>
</evidence>
<comment type="caution">
    <text evidence="6">The sequence shown here is derived from an EMBL/GenBank/DDBJ whole genome shotgun (WGS) entry which is preliminary data.</text>
</comment>
<feature type="domain" description="HTH araC/xylS-type" evidence="5">
    <location>
        <begin position="129"/>
        <end position="226"/>
    </location>
</feature>
<dbReference type="EMBL" id="BSOT01000005">
    <property type="protein sequence ID" value="GLR70368.1"/>
    <property type="molecule type" value="Genomic_DNA"/>
</dbReference>
<keyword evidence="2" id="KW-0805">Transcription regulation</keyword>
<dbReference type="SUPFAM" id="SSF51182">
    <property type="entry name" value="RmlC-like cupins"/>
    <property type="match status" value="1"/>
</dbReference>
<keyword evidence="7" id="KW-1185">Reference proteome</keyword>
<keyword evidence="1" id="KW-0678">Repressor</keyword>
<dbReference type="InterPro" id="IPR003313">
    <property type="entry name" value="AraC-bd"/>
</dbReference>
<evidence type="ECO:0000256" key="4">
    <source>
        <dbReference type="ARBA" id="ARBA00023163"/>
    </source>
</evidence>
<dbReference type="PROSITE" id="PS01124">
    <property type="entry name" value="HTH_ARAC_FAMILY_2"/>
    <property type="match status" value="1"/>
</dbReference>
<evidence type="ECO:0000313" key="7">
    <source>
        <dbReference type="Proteomes" id="UP001156601"/>
    </source>
</evidence>
<gene>
    <name evidence="6" type="ORF">GCM10007852_12760</name>
</gene>
<keyword evidence="4" id="KW-0804">Transcription</keyword>
<dbReference type="PANTHER" id="PTHR11019:SF199">
    <property type="entry name" value="HTH-TYPE TRANSCRIPTIONAL REGULATOR NIMR"/>
    <property type="match status" value="1"/>
</dbReference>
<evidence type="ECO:0000256" key="1">
    <source>
        <dbReference type="ARBA" id="ARBA00022491"/>
    </source>
</evidence>
<dbReference type="CDD" id="cd06124">
    <property type="entry name" value="cupin_NimR-like_N"/>
    <property type="match status" value="1"/>
</dbReference>
<dbReference type="AlphaFoldDB" id="A0AA37WHV5"/>
<dbReference type="Pfam" id="PF02311">
    <property type="entry name" value="AraC_binding"/>
    <property type="match status" value="1"/>
</dbReference>
<dbReference type="GO" id="GO:0043565">
    <property type="term" value="F:sequence-specific DNA binding"/>
    <property type="evidence" value="ECO:0007669"/>
    <property type="project" value="InterPro"/>
</dbReference>
<evidence type="ECO:0000313" key="6">
    <source>
        <dbReference type="EMBL" id="GLR70368.1"/>
    </source>
</evidence>
<accession>A0AA37WHV5</accession>
<proteinExistence type="predicted"/>
<dbReference type="Gene3D" id="1.10.10.60">
    <property type="entry name" value="Homeodomain-like"/>
    <property type="match status" value="2"/>
</dbReference>
<dbReference type="Proteomes" id="UP001156601">
    <property type="component" value="Unassembled WGS sequence"/>
</dbReference>
<evidence type="ECO:0000256" key="2">
    <source>
        <dbReference type="ARBA" id="ARBA00023015"/>
    </source>
</evidence>
<dbReference type="Pfam" id="PF12833">
    <property type="entry name" value="HTH_18"/>
    <property type="match status" value="1"/>
</dbReference>
<dbReference type="InterPro" id="IPR011051">
    <property type="entry name" value="RmlC_Cupin_sf"/>
</dbReference>
<reference evidence="6" key="2">
    <citation type="submission" date="2023-01" db="EMBL/GenBank/DDBJ databases">
        <title>Draft genome sequence of Agaribacter marinus strain NBRC 110023.</title>
        <authorList>
            <person name="Sun Q."/>
            <person name="Mori K."/>
        </authorList>
    </citation>
    <scope>NUCLEOTIDE SEQUENCE</scope>
    <source>
        <strain evidence="6">NBRC 110023</strain>
    </source>
</reference>
<protein>
    <submittedName>
        <fullName evidence="6">AraC family transcriptional regulator</fullName>
    </submittedName>
</protein>
<keyword evidence="3" id="KW-0238">DNA-binding</keyword>
<sequence length="226" mass="25579">MKHSHEWAQFVYAHKGVLAVSTPSFRFIVPPEQGVWITPTTVHEVEAITDLKLTSFYIASSLLKDLPDNCCVLQVSMFLKSLIIEADKISQDFEWKGTDGRLLRLILDRLHGAPTEKLQLPYPRDRRLKGLIKAMQVNPSSNITLKQWGQSCGASSRTLTRLFKRDTGLTFIEWKQRLSIQIAISQLSIGVSVANVSLNLGYQSTSSFIYMFRQNTGVTPSFYYCS</sequence>
<dbReference type="SMART" id="SM00342">
    <property type="entry name" value="HTH_ARAC"/>
    <property type="match status" value="1"/>
</dbReference>
<evidence type="ECO:0000256" key="3">
    <source>
        <dbReference type="ARBA" id="ARBA00023125"/>
    </source>
</evidence>
<dbReference type="PANTHER" id="PTHR11019">
    <property type="entry name" value="HTH-TYPE TRANSCRIPTIONAL REGULATOR NIMR"/>
    <property type="match status" value="1"/>
</dbReference>
<dbReference type="SUPFAM" id="SSF46689">
    <property type="entry name" value="Homeodomain-like"/>
    <property type="match status" value="1"/>
</dbReference>
<dbReference type="InterPro" id="IPR009057">
    <property type="entry name" value="Homeodomain-like_sf"/>
</dbReference>
<name>A0AA37WHV5_9ALTE</name>
<reference evidence="6" key="1">
    <citation type="journal article" date="2014" name="Int. J. Syst. Evol. Microbiol.">
        <title>Complete genome sequence of Corynebacterium casei LMG S-19264T (=DSM 44701T), isolated from a smear-ripened cheese.</title>
        <authorList>
            <consortium name="US DOE Joint Genome Institute (JGI-PGF)"/>
            <person name="Walter F."/>
            <person name="Albersmeier A."/>
            <person name="Kalinowski J."/>
            <person name="Ruckert C."/>
        </authorList>
    </citation>
    <scope>NUCLEOTIDE SEQUENCE</scope>
    <source>
        <strain evidence="6">NBRC 110023</strain>
    </source>
</reference>
<dbReference type="GO" id="GO:0003700">
    <property type="term" value="F:DNA-binding transcription factor activity"/>
    <property type="evidence" value="ECO:0007669"/>
    <property type="project" value="InterPro"/>
</dbReference>